<dbReference type="InterPro" id="IPR011051">
    <property type="entry name" value="RmlC_Cupin_sf"/>
</dbReference>
<proteinExistence type="predicted"/>
<dbReference type="RefSeq" id="WP_224034863.1">
    <property type="nucleotide sequence ID" value="NZ_AP024849.1"/>
</dbReference>
<dbReference type="Proteomes" id="UP000824633">
    <property type="component" value="Chromosome"/>
</dbReference>
<evidence type="ECO:0000313" key="2">
    <source>
        <dbReference type="Proteomes" id="UP000824633"/>
    </source>
</evidence>
<sequence>MIAGVVIKLLKKIPDDRGTIMKMQEASDNEFKGFGEIYFSTIYPDVVKGWHLHKNAILNYTVIKGMIKLVLFDDRQNSSTKGEIQEIYLGDYNYCLVQIPPNIWNGFKCVGNNEAIVADLITVTHKDDEMLRLNPHENDIIKYDWSLKDR</sequence>
<accession>A0ABN6J4D1</accession>
<organism evidence="1 2">
    <name type="scientific">Clostridium gelidum</name>
    <dbReference type="NCBI Taxonomy" id="704125"/>
    <lineage>
        <taxon>Bacteria</taxon>
        <taxon>Bacillati</taxon>
        <taxon>Bacillota</taxon>
        <taxon>Clostridia</taxon>
        <taxon>Eubacteriales</taxon>
        <taxon>Clostridiaceae</taxon>
        <taxon>Clostridium</taxon>
    </lineage>
</organism>
<evidence type="ECO:0000313" key="1">
    <source>
        <dbReference type="EMBL" id="BCZ48613.1"/>
    </source>
</evidence>
<gene>
    <name evidence="1" type="ORF">psyc5s11_46800</name>
</gene>
<keyword evidence="2" id="KW-1185">Reference proteome</keyword>
<dbReference type="EMBL" id="AP024849">
    <property type="protein sequence ID" value="BCZ48613.1"/>
    <property type="molecule type" value="Genomic_DNA"/>
</dbReference>
<dbReference type="InterPro" id="IPR014710">
    <property type="entry name" value="RmlC-like_jellyroll"/>
</dbReference>
<dbReference type="InterPro" id="IPR000888">
    <property type="entry name" value="RmlC-like"/>
</dbReference>
<dbReference type="Pfam" id="PF00908">
    <property type="entry name" value="dTDP_sugar_isom"/>
    <property type="match status" value="1"/>
</dbReference>
<dbReference type="PANTHER" id="PTHR21047:SF2">
    <property type="entry name" value="THYMIDINE DIPHOSPHO-4-KETO-RHAMNOSE 3,5-EPIMERASE"/>
    <property type="match status" value="1"/>
</dbReference>
<reference evidence="2" key="1">
    <citation type="submission" date="2021-07" db="EMBL/GenBank/DDBJ databases">
        <title>Complete genome sequencing of a Clostridium isolate.</title>
        <authorList>
            <person name="Ueki A."/>
            <person name="Tonouchi A."/>
        </authorList>
    </citation>
    <scope>NUCLEOTIDE SEQUENCE [LARGE SCALE GENOMIC DNA]</scope>
    <source>
        <strain evidence="2">C5S11</strain>
    </source>
</reference>
<name>A0ABN6J4D1_9CLOT</name>
<dbReference type="PANTHER" id="PTHR21047">
    <property type="entry name" value="DTDP-6-DEOXY-D-GLUCOSE-3,5 EPIMERASE"/>
    <property type="match status" value="1"/>
</dbReference>
<protein>
    <submittedName>
        <fullName evidence="1">dTDP-4-dehydrorhamnose 3,5-epimerase</fullName>
    </submittedName>
</protein>
<dbReference type="SUPFAM" id="SSF51182">
    <property type="entry name" value="RmlC-like cupins"/>
    <property type="match status" value="1"/>
</dbReference>
<dbReference type="Gene3D" id="2.60.120.10">
    <property type="entry name" value="Jelly Rolls"/>
    <property type="match status" value="1"/>
</dbReference>